<feature type="transmembrane region" description="Helical" evidence="1">
    <location>
        <begin position="93"/>
        <end position="115"/>
    </location>
</feature>
<sequence length="287" mass="31096">MFTSHVESIQATSKVKLIVIPLIIALLCVVLIPLIAGIGIVLLMPQTEEAMISPSSTLSMILNVLLSLLVIRFMGKVKLSTLGLTTNKLVKNILIGIFGGFLAITVVTLLIAALGGIDLIFNFKPEYLGTLILGVIFFAFQGTFEELIYRGYLMPYFSKAMKQFWAIIITSILFMLMHGLNPNMTALPVINLMLASVVFSLIYVLSGNLLLVGFAHGTWNYLQGFFYGSEVSGNHIQESVFTAIAQPNKDLISGGGFGFEGGIITSLLGVILIILLGVAIKKKHLPS</sequence>
<feature type="domain" description="CAAX prenyl protease 2/Lysostaphin resistance protein A-like" evidence="2">
    <location>
        <begin position="130"/>
        <end position="222"/>
    </location>
</feature>
<evidence type="ECO:0000256" key="1">
    <source>
        <dbReference type="SAM" id="Phobius"/>
    </source>
</evidence>
<organism evidence="3 4">
    <name type="scientific">Otariodibacter oris</name>
    <dbReference type="NCBI Taxonomy" id="1032623"/>
    <lineage>
        <taxon>Bacteria</taxon>
        <taxon>Pseudomonadati</taxon>
        <taxon>Pseudomonadota</taxon>
        <taxon>Gammaproteobacteria</taxon>
        <taxon>Pasteurellales</taxon>
        <taxon>Pasteurellaceae</taxon>
        <taxon>Otariodibacter</taxon>
    </lineage>
</organism>
<keyword evidence="4" id="KW-1185">Reference proteome</keyword>
<dbReference type="Proteomes" id="UP000280099">
    <property type="component" value="Unassembled WGS sequence"/>
</dbReference>
<dbReference type="OrthoDB" id="193898at2"/>
<feature type="transmembrane region" description="Helical" evidence="1">
    <location>
        <begin position="192"/>
        <end position="215"/>
    </location>
</feature>
<dbReference type="PANTHER" id="PTHR39430">
    <property type="entry name" value="MEMBRANE-ASSOCIATED PROTEASE-RELATED"/>
    <property type="match status" value="1"/>
</dbReference>
<accession>A0A420XGB8</accession>
<dbReference type="PANTHER" id="PTHR39430:SF1">
    <property type="entry name" value="PROTEASE"/>
    <property type="match status" value="1"/>
</dbReference>
<feature type="transmembrane region" description="Helical" evidence="1">
    <location>
        <begin position="56"/>
        <end position="73"/>
    </location>
</feature>
<evidence type="ECO:0000313" key="3">
    <source>
        <dbReference type="EMBL" id="RKR71711.1"/>
    </source>
</evidence>
<dbReference type="InterPro" id="IPR003675">
    <property type="entry name" value="Rce1/LyrA-like_dom"/>
</dbReference>
<dbReference type="Pfam" id="PF02517">
    <property type="entry name" value="Rce1-like"/>
    <property type="match status" value="1"/>
</dbReference>
<gene>
    <name evidence="3" type="ORF">DES31_1446</name>
</gene>
<feature type="transmembrane region" description="Helical" evidence="1">
    <location>
        <begin position="20"/>
        <end position="44"/>
    </location>
</feature>
<dbReference type="RefSeq" id="WP_121123511.1">
    <property type="nucleotide sequence ID" value="NZ_CP016604.1"/>
</dbReference>
<name>A0A420XGB8_9PAST</name>
<dbReference type="EMBL" id="RBJC01000007">
    <property type="protein sequence ID" value="RKR71711.1"/>
    <property type="molecule type" value="Genomic_DNA"/>
</dbReference>
<keyword evidence="1" id="KW-1133">Transmembrane helix</keyword>
<dbReference type="AlphaFoldDB" id="A0A420XGB8"/>
<feature type="transmembrane region" description="Helical" evidence="1">
    <location>
        <begin position="164"/>
        <end position="180"/>
    </location>
</feature>
<dbReference type="GO" id="GO:0080120">
    <property type="term" value="P:CAAX-box protein maturation"/>
    <property type="evidence" value="ECO:0007669"/>
    <property type="project" value="UniProtKB-ARBA"/>
</dbReference>
<proteinExistence type="predicted"/>
<feature type="transmembrane region" description="Helical" evidence="1">
    <location>
        <begin position="127"/>
        <end position="144"/>
    </location>
</feature>
<evidence type="ECO:0000259" key="2">
    <source>
        <dbReference type="Pfam" id="PF02517"/>
    </source>
</evidence>
<keyword evidence="1" id="KW-0812">Transmembrane</keyword>
<comment type="caution">
    <text evidence="3">The sequence shown here is derived from an EMBL/GenBank/DDBJ whole genome shotgun (WGS) entry which is preliminary data.</text>
</comment>
<protein>
    <recommendedName>
        <fullName evidence="2">CAAX prenyl protease 2/Lysostaphin resistance protein A-like domain-containing protein</fullName>
    </recommendedName>
</protein>
<evidence type="ECO:0000313" key="4">
    <source>
        <dbReference type="Proteomes" id="UP000280099"/>
    </source>
</evidence>
<feature type="transmembrane region" description="Helical" evidence="1">
    <location>
        <begin position="257"/>
        <end position="280"/>
    </location>
</feature>
<dbReference type="GO" id="GO:0004175">
    <property type="term" value="F:endopeptidase activity"/>
    <property type="evidence" value="ECO:0007669"/>
    <property type="project" value="UniProtKB-ARBA"/>
</dbReference>
<reference evidence="3 4" key="1">
    <citation type="submission" date="2018-10" db="EMBL/GenBank/DDBJ databases">
        <title>Genomic Encyclopedia of Type Strains, Phase IV (KMG-IV): sequencing the most valuable type-strain genomes for metagenomic binning, comparative biology and taxonomic classification.</title>
        <authorList>
            <person name="Goeker M."/>
        </authorList>
    </citation>
    <scope>NUCLEOTIDE SEQUENCE [LARGE SCALE GENOMIC DNA]</scope>
    <source>
        <strain evidence="3 4">DSM 23800</strain>
    </source>
</reference>
<keyword evidence="1" id="KW-0472">Membrane</keyword>